<proteinExistence type="predicted"/>
<reference evidence="2" key="2">
    <citation type="submission" date="2015-07" db="EMBL/GenBank/DDBJ databases">
        <title>The genome sequence of Plasmodium falciparum RAJ116.</title>
        <authorList>
            <consortium name="The Broad Institute Genome Sequencing Platform"/>
            <person name="Volkman S.K."/>
            <person name="Neafsey D.E."/>
            <person name="Dash A.P."/>
            <person name="Chitnis C.E."/>
            <person name="Hartl D.L."/>
            <person name="Young S.K."/>
            <person name="Kodira C.D."/>
            <person name="Zeng Q."/>
            <person name="Koehrsen M."/>
            <person name="Godfrey P."/>
            <person name="Alvarado L."/>
            <person name="Berlin A."/>
            <person name="Borenstein D."/>
            <person name="Chen Z."/>
            <person name="Engels R."/>
            <person name="Freedman E."/>
            <person name="Gellesch M."/>
            <person name="Goldberg J."/>
            <person name="Griggs A."/>
            <person name="Gujja S."/>
            <person name="Heiman D."/>
            <person name="Hepburn T."/>
            <person name="Howarth C."/>
            <person name="Jen D."/>
            <person name="Larson L."/>
            <person name="Lewis B."/>
            <person name="Mehta T."/>
            <person name="Park D."/>
            <person name="Pearson M."/>
            <person name="Roberts A."/>
            <person name="Saif S."/>
            <person name="Shea T."/>
            <person name="Shenoy N."/>
            <person name="Sisk P."/>
            <person name="Stolte C."/>
            <person name="Sykes S."/>
            <person name="Walk T."/>
            <person name="White J."/>
            <person name="Yandava C."/>
            <person name="Wirth D.F."/>
            <person name="Nusbaum C."/>
            <person name="Birren B."/>
        </authorList>
    </citation>
    <scope>NUCLEOTIDE SEQUENCE [LARGE SCALE GENOMIC DNA]</scope>
    <source>
        <strain evidence="2">RAJ116</strain>
    </source>
</reference>
<name>A0A0L0CXV8_PLAFA</name>
<dbReference type="AlphaFoldDB" id="A0A0L0CXV8"/>
<evidence type="ECO:0000313" key="1">
    <source>
        <dbReference type="EMBL" id="KNC37128.1"/>
    </source>
</evidence>
<reference evidence="2" key="1">
    <citation type="submission" date="2015-07" db="EMBL/GenBank/DDBJ databases">
        <title>Annotation of Plasmodium falciparum RAJ116.</title>
        <authorList>
            <consortium name="The Broad Institute Genome Sequencing Platform"/>
            <person name="Volkman S.K."/>
            <person name="Neafsey D.E."/>
            <person name="Dash A.P."/>
            <person name="Chitnis C.E."/>
            <person name="Hartl D.L."/>
            <person name="Young S.K."/>
            <person name="Zeng Q."/>
            <person name="Koehrsen M."/>
            <person name="Alvarado L."/>
            <person name="Berlin A."/>
            <person name="Borenstein D."/>
            <person name="Chapman S.B."/>
            <person name="Chen Z."/>
            <person name="Engels R."/>
            <person name="Freedman E."/>
            <person name="Gellesch M."/>
            <person name="Goldberg J."/>
            <person name="Griggs A."/>
            <person name="Gujja S."/>
            <person name="Heilman E.R."/>
            <person name="Heiman D.I."/>
            <person name="Howarth C."/>
            <person name="Jen D."/>
            <person name="Larson L."/>
            <person name="Mehta T."/>
            <person name="Neiman D."/>
            <person name="Park D."/>
            <person name="Pearson M."/>
            <person name="Roberts A."/>
            <person name="Saif S."/>
            <person name="Shea T."/>
            <person name="Shenoy N."/>
            <person name="Sisk P."/>
            <person name="Stolte C."/>
            <person name="Sykes S."/>
            <person name="Walk T."/>
            <person name="White J."/>
            <person name="Yandava C."/>
            <person name="Haas B."/>
            <person name="Henn M.R."/>
            <person name="Nusbaum C."/>
            <person name="Birren B."/>
        </authorList>
    </citation>
    <scope>NUCLEOTIDE SEQUENCE [LARGE SCALE GENOMIC DNA]</scope>
    <source>
        <strain evidence="2">RAJ116</strain>
    </source>
</reference>
<sequence length="99" mass="11486">MFLTKMFALAKVIRDDCKDDGCKWCMAHSKFKIDILTLNFFMGSKRSNPNLSYKYLTGKEFILTRFKKLVYDSIDAIETYIAIVECFLLGSIFDTIKDS</sequence>
<protein>
    <submittedName>
        <fullName evidence="1">Uncharacterized protein</fullName>
    </submittedName>
</protein>
<accession>A0A0L0CXV8</accession>
<organism evidence="1 2">
    <name type="scientific">Plasmodium falciparum RAJ116</name>
    <dbReference type="NCBI Taxonomy" id="580058"/>
    <lineage>
        <taxon>Eukaryota</taxon>
        <taxon>Sar</taxon>
        <taxon>Alveolata</taxon>
        <taxon>Apicomplexa</taxon>
        <taxon>Aconoidasida</taxon>
        <taxon>Haemosporida</taxon>
        <taxon>Plasmodiidae</taxon>
        <taxon>Plasmodium</taxon>
        <taxon>Plasmodium (Laverania)</taxon>
    </lineage>
</organism>
<evidence type="ECO:0000313" key="2">
    <source>
        <dbReference type="Proteomes" id="UP000054566"/>
    </source>
</evidence>
<dbReference type="Proteomes" id="UP000054566">
    <property type="component" value="Unassembled WGS sequence"/>
</dbReference>
<dbReference type="EMBL" id="GG664395">
    <property type="protein sequence ID" value="KNC37128.1"/>
    <property type="molecule type" value="Genomic_DNA"/>
</dbReference>
<gene>
    <name evidence="1" type="ORF">PFLG_01539</name>
</gene>